<evidence type="ECO:0000313" key="1">
    <source>
        <dbReference type="EMBL" id="KAJ7039632.1"/>
    </source>
</evidence>
<protein>
    <submittedName>
        <fullName evidence="1">Uncharacterized protein</fullName>
    </submittedName>
</protein>
<evidence type="ECO:0000313" key="2">
    <source>
        <dbReference type="Proteomes" id="UP001218188"/>
    </source>
</evidence>
<reference evidence="1" key="1">
    <citation type="submission" date="2023-03" db="EMBL/GenBank/DDBJ databases">
        <title>Massive genome expansion in bonnet fungi (Mycena s.s.) driven by repeated elements and novel gene families across ecological guilds.</title>
        <authorList>
            <consortium name="Lawrence Berkeley National Laboratory"/>
            <person name="Harder C.B."/>
            <person name="Miyauchi S."/>
            <person name="Viragh M."/>
            <person name="Kuo A."/>
            <person name="Thoen E."/>
            <person name="Andreopoulos B."/>
            <person name="Lu D."/>
            <person name="Skrede I."/>
            <person name="Drula E."/>
            <person name="Henrissat B."/>
            <person name="Morin E."/>
            <person name="Kohler A."/>
            <person name="Barry K."/>
            <person name="LaButti K."/>
            <person name="Morin E."/>
            <person name="Salamov A."/>
            <person name="Lipzen A."/>
            <person name="Mereny Z."/>
            <person name="Hegedus B."/>
            <person name="Baldrian P."/>
            <person name="Stursova M."/>
            <person name="Weitz H."/>
            <person name="Taylor A."/>
            <person name="Grigoriev I.V."/>
            <person name="Nagy L.G."/>
            <person name="Martin F."/>
            <person name="Kauserud H."/>
        </authorList>
    </citation>
    <scope>NUCLEOTIDE SEQUENCE</scope>
    <source>
        <strain evidence="1">CBHHK200</strain>
    </source>
</reference>
<gene>
    <name evidence="1" type="ORF">C8F04DRAFT_1085947</name>
</gene>
<dbReference type="Proteomes" id="UP001218188">
    <property type="component" value="Unassembled WGS sequence"/>
</dbReference>
<name>A0AAD6T5I2_9AGAR</name>
<organism evidence="1 2">
    <name type="scientific">Mycena alexandri</name>
    <dbReference type="NCBI Taxonomy" id="1745969"/>
    <lineage>
        <taxon>Eukaryota</taxon>
        <taxon>Fungi</taxon>
        <taxon>Dikarya</taxon>
        <taxon>Basidiomycota</taxon>
        <taxon>Agaricomycotina</taxon>
        <taxon>Agaricomycetes</taxon>
        <taxon>Agaricomycetidae</taxon>
        <taxon>Agaricales</taxon>
        <taxon>Marasmiineae</taxon>
        <taxon>Mycenaceae</taxon>
        <taxon>Mycena</taxon>
    </lineage>
</organism>
<sequence>MAKFVPKPLLEKLPLAVRKDIRDKYDANKADLESQISTLLGTPFTLGINPNEVVAYVKEDSRVSIGGMFTSYVNGFISALKHYLDKYGDDGKAHFNAAVSKAQLSINVNELGDNAPTISGNVKDGVYRILFNHDRVGYNMSSQNDHILPAIEAVPSGGFSLQAKNSIESSYKDQIGDLQKEIGQIVGIPDVVLDPNFEENYQALSVLSDSKWQASFGRVHLSYFNGLKGQLETQGFKKDEMLQEGLQEVLESKTFKIRVVKKTTNDKTNEIVLEDGVAYLQVSGQ</sequence>
<proteinExistence type="predicted"/>
<dbReference type="AlphaFoldDB" id="A0AAD6T5I2"/>
<dbReference type="EMBL" id="JARJCM010000026">
    <property type="protein sequence ID" value="KAJ7039632.1"/>
    <property type="molecule type" value="Genomic_DNA"/>
</dbReference>
<comment type="caution">
    <text evidence="1">The sequence shown here is derived from an EMBL/GenBank/DDBJ whole genome shotgun (WGS) entry which is preliminary data.</text>
</comment>
<accession>A0AAD6T5I2</accession>
<keyword evidence="2" id="KW-1185">Reference proteome</keyword>